<evidence type="ECO:0000256" key="4">
    <source>
        <dbReference type="ARBA" id="ARBA00022692"/>
    </source>
</evidence>
<evidence type="ECO:0000256" key="5">
    <source>
        <dbReference type="ARBA" id="ARBA00022989"/>
    </source>
</evidence>
<evidence type="ECO:0000256" key="7">
    <source>
        <dbReference type="SAM" id="Phobius"/>
    </source>
</evidence>
<comment type="caution">
    <text evidence="9">The sequence shown here is derived from an EMBL/GenBank/DDBJ whole genome shotgun (WGS) entry which is preliminary data.</text>
</comment>
<gene>
    <name evidence="9" type="ORF">LY28_01805</name>
</gene>
<comment type="similarity">
    <text evidence="2">Belongs to the CpsC/CapA family.</text>
</comment>
<sequence length="221" mass="24887">MELNQFFYIIRKRLVFIVVIPVLAAFAAAVASLYYLTPLYQSSSTLYIVSQKSSASVLSYEEILANEHLVKDYRELIKSRLITKAAIEELHITDITPAELSDNITVTSKNDTKVLLVTVKDKDPERAKNLTDKICEVFINKSLELINVNNISVVDTAERNDSPVYPKPLLYITIAFILSLSATICIIYFLEITNETIQTSEDIETYLGLNVLGTIPSFKIK</sequence>
<keyword evidence="6 7" id="KW-0472">Membrane</keyword>
<name>A0A318XPV0_9FIRM</name>
<evidence type="ECO:0000259" key="8">
    <source>
        <dbReference type="Pfam" id="PF02706"/>
    </source>
</evidence>
<dbReference type="PANTHER" id="PTHR32309">
    <property type="entry name" value="TYROSINE-PROTEIN KINASE"/>
    <property type="match status" value="1"/>
</dbReference>
<feature type="transmembrane region" description="Helical" evidence="7">
    <location>
        <begin position="169"/>
        <end position="190"/>
    </location>
</feature>
<dbReference type="OrthoDB" id="2360475at2"/>
<dbReference type="GO" id="GO:0004713">
    <property type="term" value="F:protein tyrosine kinase activity"/>
    <property type="evidence" value="ECO:0007669"/>
    <property type="project" value="TreeGrafter"/>
</dbReference>
<keyword evidence="4 7" id="KW-0812">Transmembrane</keyword>
<keyword evidence="3" id="KW-1003">Cell membrane</keyword>
<protein>
    <submittedName>
        <fullName evidence="9">Capsular polysaccharide biosynthesis protein</fullName>
    </submittedName>
</protein>
<keyword evidence="10" id="KW-1185">Reference proteome</keyword>
<comment type="subcellular location">
    <subcellularLocation>
        <location evidence="1">Cell membrane</location>
        <topology evidence="1">Multi-pass membrane protein</topology>
    </subcellularLocation>
</comment>
<evidence type="ECO:0000313" key="10">
    <source>
        <dbReference type="Proteomes" id="UP000248132"/>
    </source>
</evidence>
<feature type="domain" description="Polysaccharide chain length determinant N-terminal" evidence="8">
    <location>
        <begin position="2"/>
        <end position="90"/>
    </location>
</feature>
<evidence type="ECO:0000256" key="3">
    <source>
        <dbReference type="ARBA" id="ARBA00022475"/>
    </source>
</evidence>
<dbReference type="EMBL" id="QKMR01000009">
    <property type="protein sequence ID" value="PYG87785.1"/>
    <property type="molecule type" value="Genomic_DNA"/>
</dbReference>
<evidence type="ECO:0000256" key="2">
    <source>
        <dbReference type="ARBA" id="ARBA00006683"/>
    </source>
</evidence>
<dbReference type="PANTHER" id="PTHR32309:SF13">
    <property type="entry name" value="FERRIC ENTEROBACTIN TRANSPORT PROTEIN FEPE"/>
    <property type="match status" value="1"/>
</dbReference>
<reference evidence="9 10" key="1">
    <citation type="submission" date="2018-06" db="EMBL/GenBank/DDBJ databases">
        <title>Genomic Encyclopedia of Type Strains, Phase I: the one thousand microbial genomes (KMG-I) project.</title>
        <authorList>
            <person name="Kyrpides N."/>
        </authorList>
    </citation>
    <scope>NUCLEOTIDE SEQUENCE [LARGE SCALE GENOMIC DNA]</scope>
    <source>
        <strain evidence="9 10">DSM 19573</strain>
    </source>
</reference>
<dbReference type="GO" id="GO:0005886">
    <property type="term" value="C:plasma membrane"/>
    <property type="evidence" value="ECO:0007669"/>
    <property type="project" value="UniProtKB-SubCell"/>
</dbReference>
<evidence type="ECO:0000256" key="6">
    <source>
        <dbReference type="ARBA" id="ARBA00023136"/>
    </source>
</evidence>
<dbReference type="InterPro" id="IPR003856">
    <property type="entry name" value="LPS_length_determ_N"/>
</dbReference>
<dbReference type="Pfam" id="PF02706">
    <property type="entry name" value="Wzz"/>
    <property type="match status" value="1"/>
</dbReference>
<accession>A0A318XPV0</accession>
<evidence type="ECO:0000313" key="9">
    <source>
        <dbReference type="EMBL" id="PYG87785.1"/>
    </source>
</evidence>
<evidence type="ECO:0000256" key="1">
    <source>
        <dbReference type="ARBA" id="ARBA00004651"/>
    </source>
</evidence>
<dbReference type="RefSeq" id="WP_110461845.1">
    <property type="nucleotide sequence ID" value="NZ_QKMR01000009.1"/>
</dbReference>
<proteinExistence type="inferred from homology"/>
<keyword evidence="5 7" id="KW-1133">Transmembrane helix</keyword>
<dbReference type="AlphaFoldDB" id="A0A318XPV0"/>
<dbReference type="InterPro" id="IPR050445">
    <property type="entry name" value="Bact_polysacc_biosynth/exp"/>
</dbReference>
<feature type="transmembrane region" description="Helical" evidence="7">
    <location>
        <begin position="14"/>
        <end position="36"/>
    </location>
</feature>
<organism evidence="9 10">
    <name type="scientific">Ruminiclostridium sufflavum DSM 19573</name>
    <dbReference type="NCBI Taxonomy" id="1121337"/>
    <lineage>
        <taxon>Bacteria</taxon>
        <taxon>Bacillati</taxon>
        <taxon>Bacillota</taxon>
        <taxon>Clostridia</taxon>
        <taxon>Eubacteriales</taxon>
        <taxon>Oscillospiraceae</taxon>
        <taxon>Ruminiclostridium</taxon>
    </lineage>
</organism>
<dbReference type="Proteomes" id="UP000248132">
    <property type="component" value="Unassembled WGS sequence"/>
</dbReference>